<reference evidence="4 5" key="1">
    <citation type="submission" date="2012-02" db="EMBL/GenBank/DDBJ databases">
        <title>Complete genome sequence of Actinoplanes missouriensis 431 (= NBRC 102363).</title>
        <authorList>
            <person name="Ohnishi Y."/>
            <person name="Ishikawa J."/>
            <person name="Sekine M."/>
            <person name="Hosoyama A."/>
            <person name="Harada T."/>
            <person name="Narita H."/>
            <person name="Hata T."/>
            <person name="Konno Y."/>
            <person name="Tutikane K."/>
            <person name="Fujita N."/>
            <person name="Horinouchi S."/>
            <person name="Hayakawa M."/>
        </authorList>
    </citation>
    <scope>NUCLEOTIDE SEQUENCE [LARGE SCALE GENOMIC DNA]</scope>
    <source>
        <strain evidence="5">ATCC 14538 / DSM 43046 / CBS 188.64 / JCM 3121 / NBRC 102363 / NCIMB 12654 / NRRL B-3342 / UNCC 431</strain>
    </source>
</reference>
<dbReference type="AlphaFoldDB" id="I0H363"/>
<gene>
    <name evidence="4" type="ordered locus">AMIS_22300</name>
</gene>
<evidence type="ECO:0000259" key="3">
    <source>
        <dbReference type="Pfam" id="PF14016"/>
    </source>
</evidence>
<feature type="chain" id="PRO_5039119155" description="DUF4232 domain-containing protein" evidence="2">
    <location>
        <begin position="20"/>
        <end position="279"/>
    </location>
</feature>
<organism evidence="4 5">
    <name type="scientific">Actinoplanes missouriensis (strain ATCC 14538 / DSM 43046 / CBS 188.64 / JCM 3121 / NBRC 102363 / NCIMB 12654 / NRRL B-3342 / UNCC 431)</name>
    <dbReference type="NCBI Taxonomy" id="512565"/>
    <lineage>
        <taxon>Bacteria</taxon>
        <taxon>Bacillati</taxon>
        <taxon>Actinomycetota</taxon>
        <taxon>Actinomycetes</taxon>
        <taxon>Micromonosporales</taxon>
        <taxon>Micromonosporaceae</taxon>
        <taxon>Actinoplanes</taxon>
    </lineage>
</organism>
<feature type="region of interest" description="Disordered" evidence="1">
    <location>
        <begin position="69"/>
        <end position="143"/>
    </location>
</feature>
<feature type="compositionally biased region" description="Low complexity" evidence="1">
    <location>
        <begin position="115"/>
        <end position="132"/>
    </location>
</feature>
<feature type="signal peptide" evidence="2">
    <location>
        <begin position="1"/>
        <end position="19"/>
    </location>
</feature>
<dbReference type="EMBL" id="AP012319">
    <property type="protein sequence ID" value="BAL87450.1"/>
    <property type="molecule type" value="Genomic_DNA"/>
</dbReference>
<protein>
    <recommendedName>
        <fullName evidence="3">DUF4232 domain-containing protein</fullName>
    </recommendedName>
</protein>
<proteinExistence type="predicted"/>
<dbReference type="eggNOG" id="ENOG5032XAD">
    <property type="taxonomic scope" value="Bacteria"/>
</dbReference>
<feature type="compositionally biased region" description="Low complexity" evidence="1">
    <location>
        <begin position="69"/>
        <end position="82"/>
    </location>
</feature>
<keyword evidence="2" id="KW-0732">Signal</keyword>
<dbReference type="STRING" id="512565.AMIS_22300"/>
<evidence type="ECO:0000313" key="5">
    <source>
        <dbReference type="Proteomes" id="UP000007882"/>
    </source>
</evidence>
<dbReference type="PROSITE" id="PS51257">
    <property type="entry name" value="PROKAR_LIPOPROTEIN"/>
    <property type="match status" value="1"/>
</dbReference>
<dbReference type="InterPro" id="IPR025326">
    <property type="entry name" value="DUF4232"/>
</dbReference>
<dbReference type="KEGG" id="ams:AMIS_22300"/>
<dbReference type="Proteomes" id="UP000007882">
    <property type="component" value="Chromosome"/>
</dbReference>
<keyword evidence="5" id="KW-1185">Reference proteome</keyword>
<dbReference type="Pfam" id="PF14016">
    <property type="entry name" value="DUF4232"/>
    <property type="match status" value="1"/>
</dbReference>
<dbReference type="RefSeq" id="WP_014442345.1">
    <property type="nucleotide sequence ID" value="NC_017093.1"/>
</dbReference>
<evidence type="ECO:0000313" key="4">
    <source>
        <dbReference type="EMBL" id="BAL87450.1"/>
    </source>
</evidence>
<sequence>MKNLRATVATIILTAGVLAGCGAPDDLGEAALPVAAPAGQAGAPVGGAAPVPDAAGAGQAGVAQAGAGQAGAPQAGAGQAGVAPGGAGQAAAVPPGTAGGTGGSATDKNDKSDGAAPASTTPAATTKPKPATEGADPATAPCSGISLTAQLRTTAPAKGKRTAYLSVVNKSSQPCALNGHPDLQLLDGADDPVSTGTERLGTKKPLTLTPGAAAWSTLVWSTVAGPDEPTTGDCQRAATILTVYAPPDNVGIEIPYSAGPVCQFGQINATPFSATAPTA</sequence>
<dbReference type="OrthoDB" id="485007at2"/>
<dbReference type="PATRIC" id="fig|512565.3.peg.2227"/>
<name>I0H363_ACTM4</name>
<dbReference type="HOGENOM" id="CLU_996167_0_0_11"/>
<accession>I0H363</accession>
<evidence type="ECO:0000256" key="2">
    <source>
        <dbReference type="SAM" id="SignalP"/>
    </source>
</evidence>
<evidence type="ECO:0000256" key="1">
    <source>
        <dbReference type="SAM" id="MobiDB-lite"/>
    </source>
</evidence>
<feature type="region of interest" description="Disordered" evidence="1">
    <location>
        <begin position="179"/>
        <end position="203"/>
    </location>
</feature>
<feature type="domain" description="DUF4232" evidence="3">
    <location>
        <begin position="142"/>
        <end position="272"/>
    </location>
</feature>